<dbReference type="GO" id="GO:0019867">
    <property type="term" value="C:outer membrane"/>
    <property type="evidence" value="ECO:0007669"/>
    <property type="project" value="InterPro"/>
</dbReference>
<dbReference type="NCBIfam" id="TIGR02762">
    <property type="entry name" value="TraL_TIGR"/>
    <property type="match status" value="1"/>
</dbReference>
<feature type="transmembrane region" description="Helical" evidence="1">
    <location>
        <begin position="46"/>
        <end position="64"/>
    </location>
</feature>
<evidence type="ECO:0000256" key="1">
    <source>
        <dbReference type="SAM" id="Phobius"/>
    </source>
</evidence>
<reference evidence="2 3" key="1">
    <citation type="journal article" date="2014" name="Genome Announc.">
        <title>Draft genome sequences of eight enterohepatic helicobacter species isolated from both laboratory and wild rodents.</title>
        <authorList>
            <person name="Sheh A."/>
            <person name="Shen Z."/>
            <person name="Fox J.G."/>
        </authorList>
    </citation>
    <scope>NUCLEOTIDE SEQUENCE [LARGE SCALE GENOMIC DNA]</scope>
    <source>
        <strain evidence="2 3">MIT-03-7007</strain>
    </source>
</reference>
<keyword evidence="1" id="KW-0472">Membrane</keyword>
<protein>
    <submittedName>
        <fullName evidence="2">Type IV conjugative transfer system protein TraL</fullName>
    </submittedName>
</protein>
<evidence type="ECO:0000313" key="3">
    <source>
        <dbReference type="Proteomes" id="UP000029920"/>
    </source>
</evidence>
<gene>
    <name evidence="2" type="primary">traL</name>
    <name evidence="2" type="ORF">LS72_010370</name>
</gene>
<accession>A0A4U8UF01</accession>
<dbReference type="RefSeq" id="WP_138155344.1">
    <property type="nucleotide sequence ID" value="NZ_JRPC02000067.1"/>
</dbReference>
<dbReference type="InterPro" id="IPR009838">
    <property type="entry name" value="T4SS_TraL"/>
</dbReference>
<feature type="transmembrane region" description="Helical" evidence="1">
    <location>
        <begin position="21"/>
        <end position="40"/>
    </location>
</feature>
<comment type="caution">
    <text evidence="2">The sequence shown here is derived from an EMBL/GenBank/DDBJ whole genome shotgun (WGS) entry which is preliminary data.</text>
</comment>
<organism evidence="2 3">
    <name type="scientific">Helicobacter apodemus</name>
    <dbReference type="NCBI Taxonomy" id="135569"/>
    <lineage>
        <taxon>Bacteria</taxon>
        <taxon>Pseudomonadati</taxon>
        <taxon>Campylobacterota</taxon>
        <taxon>Epsilonproteobacteria</taxon>
        <taxon>Campylobacterales</taxon>
        <taxon>Helicobacteraceae</taxon>
        <taxon>Helicobacter</taxon>
    </lineage>
</organism>
<name>A0A4U8UF01_9HELI</name>
<dbReference type="Proteomes" id="UP000029920">
    <property type="component" value="Unassembled WGS sequence"/>
</dbReference>
<dbReference type="EMBL" id="JRPC02000067">
    <property type="protein sequence ID" value="TLE12890.1"/>
    <property type="molecule type" value="Genomic_DNA"/>
</dbReference>
<evidence type="ECO:0000313" key="2">
    <source>
        <dbReference type="EMBL" id="TLE12890.1"/>
    </source>
</evidence>
<keyword evidence="3" id="KW-1185">Reference proteome</keyword>
<proteinExistence type="predicted"/>
<keyword evidence="1" id="KW-0812">Transmembrane</keyword>
<feature type="non-terminal residue" evidence="2">
    <location>
        <position position="96"/>
    </location>
</feature>
<sequence length="96" mass="11131">MATNGYISINKFIDQLPMVGNWEMDIIIVFFVFAYIGFFIPESFTATIVILALGMLITSLINKLKKSKVRGFFKHILYMVGIKKTKTFPPSYMRYF</sequence>
<dbReference type="AlphaFoldDB" id="A0A4U8UF01"/>
<dbReference type="Pfam" id="PF07178">
    <property type="entry name" value="TraL"/>
    <property type="match status" value="1"/>
</dbReference>
<keyword evidence="1" id="KW-1133">Transmembrane helix</keyword>